<evidence type="ECO:0000259" key="8">
    <source>
        <dbReference type="Pfam" id="PF13229"/>
    </source>
</evidence>
<dbReference type="Pfam" id="PF13229">
    <property type="entry name" value="Beta_helix"/>
    <property type="match status" value="2"/>
</dbReference>
<dbReference type="Pfam" id="PF18884">
    <property type="entry name" value="TSP3_bac"/>
    <property type="match status" value="7"/>
</dbReference>
<protein>
    <recommendedName>
        <fullName evidence="2">Probable pectate lyase C</fullName>
    </recommendedName>
</protein>
<keyword evidence="6" id="KW-0175">Coiled coil</keyword>
<dbReference type="EMBL" id="CP084166">
    <property type="protein sequence ID" value="UJG40887.1"/>
    <property type="molecule type" value="Genomic_DNA"/>
</dbReference>
<keyword evidence="7" id="KW-0812">Transmembrane</keyword>
<evidence type="ECO:0000256" key="4">
    <source>
        <dbReference type="ARBA" id="ARBA00022729"/>
    </source>
</evidence>
<evidence type="ECO:0000256" key="5">
    <source>
        <dbReference type="ARBA" id="ARBA00022837"/>
    </source>
</evidence>
<dbReference type="InterPro" id="IPR059100">
    <property type="entry name" value="TSP3_bac"/>
</dbReference>
<evidence type="ECO:0000256" key="1">
    <source>
        <dbReference type="ARBA" id="ARBA00004613"/>
    </source>
</evidence>
<keyword evidence="4" id="KW-0732">Signal</keyword>
<evidence type="ECO:0000256" key="2">
    <source>
        <dbReference type="ARBA" id="ARBA00016512"/>
    </source>
</evidence>
<dbReference type="InterPro" id="IPR018247">
    <property type="entry name" value="EF_Hand_1_Ca_BS"/>
</dbReference>
<keyword evidence="7" id="KW-1133">Transmembrane helix</keyword>
<dbReference type="SUPFAM" id="SSF51126">
    <property type="entry name" value="Pectin lyase-like"/>
    <property type="match status" value="2"/>
</dbReference>
<feature type="transmembrane region" description="Helical" evidence="7">
    <location>
        <begin position="738"/>
        <end position="764"/>
    </location>
</feature>
<feature type="coiled-coil region" evidence="6">
    <location>
        <begin position="768"/>
        <end position="795"/>
    </location>
</feature>
<evidence type="ECO:0000256" key="7">
    <source>
        <dbReference type="SAM" id="Phobius"/>
    </source>
</evidence>
<organism evidence="9">
    <name type="scientific">Candidatus Heimdallarchaeum aukensis</name>
    <dbReference type="NCBI Taxonomy" id="2876573"/>
    <lineage>
        <taxon>Archaea</taxon>
        <taxon>Promethearchaeati</taxon>
        <taxon>Candidatus Heimdallarchaeota</taxon>
        <taxon>Candidatus Heimdallarchaeia (ex Rinke et al. 2021) (nom. nud.)</taxon>
        <taxon>Candidatus Heimdallarchaeales</taxon>
        <taxon>Candidatus Heimdallarchaeaceae</taxon>
        <taxon>Candidatus Heimdallarchaeum</taxon>
    </lineage>
</organism>
<dbReference type="GO" id="GO:0005509">
    <property type="term" value="F:calcium ion binding"/>
    <property type="evidence" value="ECO:0007669"/>
    <property type="project" value="InterPro"/>
</dbReference>
<dbReference type="PANTHER" id="PTHR37467:SF1">
    <property type="entry name" value="EXPORTED CALCIUM-BINDING GLYCOPROTEIN"/>
    <property type="match status" value="1"/>
</dbReference>
<accession>A0A9Y1FKR4</accession>
<feature type="domain" description="Right handed beta helix" evidence="8">
    <location>
        <begin position="315"/>
        <end position="468"/>
    </location>
</feature>
<dbReference type="SMART" id="SM00710">
    <property type="entry name" value="PbH1"/>
    <property type="match status" value="12"/>
</dbReference>
<keyword evidence="5" id="KW-0106">Calcium</keyword>
<dbReference type="InterPro" id="IPR006626">
    <property type="entry name" value="PbH1"/>
</dbReference>
<dbReference type="PROSITE" id="PS00018">
    <property type="entry name" value="EF_HAND_1"/>
    <property type="match status" value="1"/>
</dbReference>
<name>A0A9Y1FKR4_9ARCH</name>
<evidence type="ECO:0000256" key="6">
    <source>
        <dbReference type="SAM" id="Coils"/>
    </source>
</evidence>
<dbReference type="NCBIfam" id="TIGR03804">
    <property type="entry name" value="para_beta_helix"/>
    <property type="match status" value="1"/>
</dbReference>
<keyword evidence="3" id="KW-0964">Secreted</keyword>
<feature type="domain" description="Right handed beta helix" evidence="8">
    <location>
        <begin position="101"/>
        <end position="237"/>
    </location>
</feature>
<evidence type="ECO:0000313" key="9">
    <source>
        <dbReference type="EMBL" id="UJG40887.1"/>
    </source>
</evidence>
<dbReference type="InterPro" id="IPR039448">
    <property type="entry name" value="Beta_helix"/>
</dbReference>
<dbReference type="InterPro" id="IPR012334">
    <property type="entry name" value="Pectin_lyas_fold"/>
</dbReference>
<dbReference type="AlphaFoldDB" id="A0A9Y1FKR4"/>
<comment type="subcellular location">
    <subcellularLocation>
        <location evidence="1">Secreted</location>
    </subcellularLocation>
</comment>
<dbReference type="PANTHER" id="PTHR37467">
    <property type="entry name" value="EXPORTED CALCIUM-BINDING GLYCOPROTEIN-RELATED"/>
    <property type="match status" value="1"/>
</dbReference>
<dbReference type="InterPro" id="IPR011050">
    <property type="entry name" value="Pectin_lyase_fold/virulence"/>
</dbReference>
<sequence length="962" mass="108649">MAIKTKKNSTKKNLITVFVIFLVCFSFINCLTSNLLTVVASGSGDFPPPSSGEWTISQETIVNSEVIYINDSVSIESGGSLVLENCVIEMNGNEDDKANFIVNNNGNLTIINSKIEAFSDYSWYIEAEEGASLKITDSTLINFKGSQYTSVITLYNNYSEITNNSISNFKYKAIFARFTSHHNNITKNKISGGLVGFEVVDGWYNEINDNEFHLLSQFAIAINNGSFSNILRNKIFNVSSIAINFQKSKNVLCNNNNISTSKTAIECYSIYNSSISNNMFSNIHDYSIRVYTGNNVTISNNSIDNSDLAKGIINSAISLSACNNFSINENSIINTPRTALEILSSTNCRIFNNVFSINNYSIFISSSNYLEIKNNLLSYSNDYSMWFIKSDFSLFENNTVNFGQSCGIRLSSCNNNSILRNIIFNNSKYGIDISSSNNNTILENVFVLNNNGSIQAYDNGLNNSWYSNLESVGNFWSDNNGSSFYLINGESGSMDIFANYSDYDKDFIPDYYELEVGLDITINDANDDLDGDGLSNFEEFTLGTFPNDPDSDDDGLIDSVEVDLKTDPMSNDTDNDNLIDGLEIQYGCDPFSNDTDMDGLDDWSEIFYYFTDPLDYDTDGDGLSDSDEVYAYNTDPLDADTDDDGLNDVTEVLGYGTDPNDADTDGDGLTDYEEVIEYFTDPTDVDTDGDGLTDYEEVKYYGTNPRKADTDGDGISDNDELIQGKDPLVNEKQRNVRIIIIVFSALGSGILFIGLTVLLILFLIEKNKNKEQALLSLFKKKIRELEKKINIIETTKIEELMSKTEERAKIDTFFNEFLEVLVDFATYFLENEELIENKKWLQAKKKLNEELDKVRDWINKNLRALKEYDIYDKLVNQIDGLENKEEIKISKLEAYKEIEIAKGILREFKKVVEKTSPFINKFSYSTLTKYWEITTELIFANMTQLEKIEEKIKDLLEREKTL</sequence>
<keyword evidence="7" id="KW-0472">Membrane</keyword>
<dbReference type="InterPro" id="IPR053180">
    <property type="entry name" value="Ca-binding_acidic-repeat"/>
</dbReference>
<dbReference type="Gene3D" id="4.10.1080.10">
    <property type="entry name" value="TSP type-3 repeat"/>
    <property type="match status" value="1"/>
</dbReference>
<dbReference type="InterPro" id="IPR022441">
    <property type="entry name" value="Para_beta_helix_rpt-2"/>
</dbReference>
<reference evidence="9" key="1">
    <citation type="journal article" date="2022" name="Nat. Microbiol.">
        <title>Unique mobile elements and scalable gene flow at the prokaryote-eukaryote boundary revealed by circularized Asgard archaea genomes.</title>
        <authorList>
            <person name="Wu F."/>
            <person name="Speth D.R."/>
            <person name="Philosof A."/>
            <person name="Cremiere A."/>
            <person name="Narayanan A."/>
            <person name="Barco R.A."/>
            <person name="Connon S.A."/>
            <person name="Amend J.P."/>
            <person name="Antoshechkin I.A."/>
            <person name="Orphan V.J."/>
        </authorList>
    </citation>
    <scope>NUCLEOTIDE SEQUENCE</scope>
    <source>
        <strain evidence="9">PM71</strain>
    </source>
</reference>
<proteinExistence type="predicted"/>
<dbReference type="Proteomes" id="UP001201020">
    <property type="component" value="Chromosome"/>
</dbReference>
<evidence type="ECO:0000256" key="3">
    <source>
        <dbReference type="ARBA" id="ARBA00022525"/>
    </source>
</evidence>
<dbReference type="Gene3D" id="2.160.20.10">
    <property type="entry name" value="Single-stranded right-handed beta-helix, Pectin lyase-like"/>
    <property type="match status" value="2"/>
</dbReference>
<gene>
    <name evidence="9" type="ORF">K9W45_00165</name>
</gene>
<dbReference type="InterPro" id="IPR028974">
    <property type="entry name" value="TSP_type-3_rpt"/>
</dbReference>